<reference evidence="1" key="3">
    <citation type="submission" date="2025-09" db="UniProtKB">
        <authorList>
            <consortium name="Ensembl"/>
        </authorList>
    </citation>
    <scope>IDENTIFICATION</scope>
</reference>
<reference evidence="2" key="1">
    <citation type="submission" date="2018-06" db="EMBL/GenBank/DDBJ databases">
        <title>Genome assembly of Danube salmon.</title>
        <authorList>
            <person name="Macqueen D.J."/>
            <person name="Gundappa M.K."/>
        </authorList>
    </citation>
    <scope>NUCLEOTIDE SEQUENCE [LARGE SCALE GENOMIC DNA]</scope>
</reference>
<keyword evidence="2" id="KW-1185">Reference proteome</keyword>
<proteinExistence type="predicted"/>
<organism evidence="1 2">
    <name type="scientific">Hucho hucho</name>
    <name type="common">huchen</name>
    <dbReference type="NCBI Taxonomy" id="62062"/>
    <lineage>
        <taxon>Eukaryota</taxon>
        <taxon>Metazoa</taxon>
        <taxon>Chordata</taxon>
        <taxon>Craniata</taxon>
        <taxon>Vertebrata</taxon>
        <taxon>Euteleostomi</taxon>
        <taxon>Actinopterygii</taxon>
        <taxon>Neopterygii</taxon>
        <taxon>Teleostei</taxon>
        <taxon>Protacanthopterygii</taxon>
        <taxon>Salmoniformes</taxon>
        <taxon>Salmonidae</taxon>
        <taxon>Salmoninae</taxon>
        <taxon>Hucho</taxon>
    </lineage>
</organism>
<accession>A0A4W5MI04</accession>
<evidence type="ECO:0000313" key="1">
    <source>
        <dbReference type="Ensembl" id="ENSHHUP00000038072.1"/>
    </source>
</evidence>
<evidence type="ECO:0008006" key="3">
    <source>
        <dbReference type="Google" id="ProtNLM"/>
    </source>
</evidence>
<sequence length="156" mass="17996">RYNKTGLGKVICQNLCVLKLLYIVLNSFQRSWREGITCERSDCLLKHNVLSRGVLLACVFFDRQLTGSVRRADLHNILLSLGLWLTPTQVQELLNKVSVEGQCPYKIASRWEEPQPNISMEGYAFSYLKLDYNSKKFLWPSLLCLYVSGDCIKDRM</sequence>
<protein>
    <recommendedName>
        <fullName evidence="3">EF-hand domain-containing protein</fullName>
    </recommendedName>
</protein>
<name>A0A4W5MI04_9TELE</name>
<dbReference type="Ensembl" id="ENSHHUT00000039580.1">
    <property type="protein sequence ID" value="ENSHHUP00000038072.1"/>
    <property type="gene ID" value="ENSHHUG00000023801.1"/>
</dbReference>
<dbReference type="Proteomes" id="UP000314982">
    <property type="component" value="Unassembled WGS sequence"/>
</dbReference>
<dbReference type="InterPro" id="IPR011992">
    <property type="entry name" value="EF-hand-dom_pair"/>
</dbReference>
<dbReference type="SUPFAM" id="SSF47473">
    <property type="entry name" value="EF-hand"/>
    <property type="match status" value="1"/>
</dbReference>
<evidence type="ECO:0000313" key="2">
    <source>
        <dbReference type="Proteomes" id="UP000314982"/>
    </source>
</evidence>
<dbReference type="AlphaFoldDB" id="A0A4W5MI04"/>
<dbReference type="STRING" id="62062.ENSHHUP00000038072"/>
<reference evidence="1" key="2">
    <citation type="submission" date="2025-08" db="UniProtKB">
        <authorList>
            <consortium name="Ensembl"/>
        </authorList>
    </citation>
    <scope>IDENTIFICATION</scope>
</reference>